<reference evidence="1" key="1">
    <citation type="submission" date="2021-04" db="EMBL/GenBank/DDBJ databases">
        <title>Difference and commonality of drug resistance evolution in various bacteria. and drug sensitivity profiles.</title>
        <authorList>
            <person name="Maeda T."/>
            <person name="Shibai A."/>
            <person name="Kawada K."/>
            <person name="Kotani H."/>
            <person name="Tarusawa Y."/>
            <person name="Tanabe K."/>
            <person name="Furusawa C."/>
        </authorList>
    </citation>
    <scope>NUCLEOTIDE SEQUENCE</scope>
    <source>
        <strain evidence="1">JCM 8580</strain>
    </source>
</reference>
<name>A0AA86IVA2_9ENTR</name>
<proteinExistence type="predicted"/>
<accession>A0AA86IVA2</accession>
<evidence type="ECO:0000313" key="2">
    <source>
        <dbReference type="Proteomes" id="UP000682928"/>
    </source>
</evidence>
<dbReference type="Proteomes" id="UP000682928">
    <property type="component" value="Chromosome"/>
</dbReference>
<sequence length="62" mass="6860">MTGGERRHTVIKLTLFQPKIPHAAISVEQITAATALSTSKWKTTRYKLLTFAVSFNPETLTG</sequence>
<dbReference type="AlphaFoldDB" id="A0AA86IVA2"/>
<evidence type="ECO:0000313" key="1">
    <source>
        <dbReference type="EMBL" id="BCU57228.1"/>
    </source>
</evidence>
<dbReference type="EMBL" id="AP024590">
    <property type="protein sequence ID" value="BCU57228.1"/>
    <property type="molecule type" value="Genomic_DNA"/>
</dbReference>
<organism evidence="1 2">
    <name type="scientific">Enterobacter kobei</name>
    <dbReference type="NCBI Taxonomy" id="208224"/>
    <lineage>
        <taxon>Bacteria</taxon>
        <taxon>Pseudomonadati</taxon>
        <taxon>Pseudomonadota</taxon>
        <taxon>Gammaproteobacteria</taxon>
        <taxon>Enterobacterales</taxon>
        <taxon>Enterobacteriaceae</taxon>
        <taxon>Enterobacter</taxon>
        <taxon>Enterobacter cloacae complex</taxon>
    </lineage>
</organism>
<gene>
    <name evidence="1" type="ORF">ENKO_38220</name>
</gene>
<protein>
    <submittedName>
        <fullName evidence="1">Uncharacterized protein</fullName>
    </submittedName>
</protein>